<dbReference type="Gene3D" id="1.10.30.10">
    <property type="entry name" value="High mobility group box domain"/>
    <property type="match status" value="2"/>
</dbReference>
<dbReference type="InterPro" id="IPR036910">
    <property type="entry name" value="HMG_box_dom_sf"/>
</dbReference>
<sequence>MLAVGRSRLAASSGLSLPKLSALVARAIVRSGPLSSGAANALNSQATFAPFVKANLPLLTNLVLREYATAVKKTTTKKTTATKKKAPAKKTTTKKKPAAKRRTVAKKSGTRRTATKKKPAAKKKKAAPKKKKVVKKKNVVKKPGIQVQYDKALGNAPPKKTNTYNLFFMETLSSIDPTLKVAERAKKVAEKWRTITDAEKKTWSDRAAEETIKKKAQYAQWLAKQNPFDIEAANNARRSIRGYREKKGIKGSRPTSKIKDDRLVKRPRTAWIFFMQDKYHTGLVENVGPKEKMAKLAEAWKATTATEKKKYEDLSAKDTIRYKTERAEFLKKYQH</sequence>
<organism evidence="5 6">
    <name type="scientific">Arthrobotrys conoides</name>
    <dbReference type="NCBI Taxonomy" id="74498"/>
    <lineage>
        <taxon>Eukaryota</taxon>
        <taxon>Fungi</taxon>
        <taxon>Dikarya</taxon>
        <taxon>Ascomycota</taxon>
        <taxon>Pezizomycotina</taxon>
        <taxon>Orbiliomycetes</taxon>
        <taxon>Orbiliales</taxon>
        <taxon>Orbiliaceae</taxon>
        <taxon>Arthrobotrys</taxon>
    </lineage>
</organism>
<feature type="region of interest" description="Disordered" evidence="3">
    <location>
        <begin position="73"/>
        <end position="137"/>
    </location>
</feature>
<evidence type="ECO:0000259" key="4">
    <source>
        <dbReference type="PROSITE" id="PS50118"/>
    </source>
</evidence>
<evidence type="ECO:0000256" key="1">
    <source>
        <dbReference type="ARBA" id="ARBA00023125"/>
    </source>
</evidence>
<protein>
    <recommendedName>
        <fullName evidence="4">HMG box domain-containing protein</fullName>
    </recommendedName>
</protein>
<dbReference type="GO" id="GO:0003677">
    <property type="term" value="F:DNA binding"/>
    <property type="evidence" value="ECO:0007669"/>
    <property type="project" value="UniProtKB-UniRule"/>
</dbReference>
<feature type="DNA-binding region" description="HMG box" evidence="2">
    <location>
        <begin position="157"/>
        <end position="222"/>
    </location>
</feature>
<dbReference type="CDD" id="cd00084">
    <property type="entry name" value="HMG-box_SF"/>
    <property type="match status" value="2"/>
</dbReference>
<feature type="domain" description="HMG box" evidence="4">
    <location>
        <begin position="157"/>
        <end position="222"/>
    </location>
</feature>
<dbReference type="InterPro" id="IPR009071">
    <property type="entry name" value="HMG_box_dom"/>
</dbReference>
<dbReference type="SMART" id="SM00398">
    <property type="entry name" value="HMG"/>
    <property type="match status" value="2"/>
</dbReference>
<gene>
    <name evidence="5" type="ORF">TWF506_007776</name>
</gene>
<keyword evidence="1 2" id="KW-0238">DNA-binding</keyword>
<dbReference type="EMBL" id="JAVHJM010000004">
    <property type="protein sequence ID" value="KAK6515441.1"/>
    <property type="molecule type" value="Genomic_DNA"/>
</dbReference>
<feature type="domain" description="HMG box" evidence="4">
    <location>
        <begin position="264"/>
        <end position="330"/>
    </location>
</feature>
<dbReference type="Pfam" id="PF00505">
    <property type="entry name" value="HMG_box"/>
    <property type="match status" value="2"/>
</dbReference>
<dbReference type="Proteomes" id="UP001307849">
    <property type="component" value="Unassembled WGS sequence"/>
</dbReference>
<evidence type="ECO:0000256" key="2">
    <source>
        <dbReference type="PROSITE-ProRule" id="PRU00267"/>
    </source>
</evidence>
<feature type="compositionally biased region" description="Basic residues" evidence="3">
    <location>
        <begin position="74"/>
        <end position="137"/>
    </location>
</feature>
<evidence type="ECO:0000256" key="3">
    <source>
        <dbReference type="SAM" id="MobiDB-lite"/>
    </source>
</evidence>
<dbReference type="PANTHER" id="PTHR48112">
    <property type="entry name" value="HIGH MOBILITY GROUP PROTEIN DSP1"/>
    <property type="match status" value="1"/>
</dbReference>
<evidence type="ECO:0000313" key="6">
    <source>
        <dbReference type="Proteomes" id="UP001307849"/>
    </source>
</evidence>
<dbReference type="GO" id="GO:0005634">
    <property type="term" value="C:nucleus"/>
    <property type="evidence" value="ECO:0007669"/>
    <property type="project" value="UniProtKB-UniRule"/>
</dbReference>
<dbReference type="InterPro" id="IPR050342">
    <property type="entry name" value="HMGB"/>
</dbReference>
<dbReference type="PROSITE" id="PS50118">
    <property type="entry name" value="HMG_BOX_2"/>
    <property type="match status" value="2"/>
</dbReference>
<keyword evidence="2" id="KW-0539">Nucleus</keyword>
<name>A0AAN8RUQ3_9PEZI</name>
<proteinExistence type="predicted"/>
<dbReference type="SUPFAM" id="SSF47095">
    <property type="entry name" value="HMG-box"/>
    <property type="match status" value="2"/>
</dbReference>
<evidence type="ECO:0000313" key="5">
    <source>
        <dbReference type="EMBL" id="KAK6515441.1"/>
    </source>
</evidence>
<reference evidence="5 6" key="1">
    <citation type="submission" date="2019-10" db="EMBL/GenBank/DDBJ databases">
        <authorList>
            <person name="Palmer J.M."/>
        </authorList>
    </citation>
    <scope>NUCLEOTIDE SEQUENCE [LARGE SCALE GENOMIC DNA]</scope>
    <source>
        <strain evidence="5 6">TWF506</strain>
    </source>
</reference>
<comment type="caution">
    <text evidence="5">The sequence shown here is derived from an EMBL/GenBank/DDBJ whole genome shotgun (WGS) entry which is preliminary data.</text>
</comment>
<keyword evidence="6" id="KW-1185">Reference proteome</keyword>
<dbReference type="AlphaFoldDB" id="A0AAN8RUQ3"/>
<accession>A0AAN8RUQ3</accession>
<dbReference type="PANTHER" id="PTHR48112:SF22">
    <property type="entry name" value="MITOCHONDRIAL TRANSCRIPTION FACTOR A, ISOFORM B"/>
    <property type="match status" value="1"/>
</dbReference>
<feature type="DNA-binding region" description="HMG box" evidence="2">
    <location>
        <begin position="264"/>
        <end position="330"/>
    </location>
</feature>